<dbReference type="SMART" id="SM00367">
    <property type="entry name" value="LRR_CC"/>
    <property type="match status" value="4"/>
</dbReference>
<dbReference type="Gene3D" id="3.80.10.10">
    <property type="entry name" value="Ribonuclease Inhibitor"/>
    <property type="match status" value="3"/>
</dbReference>
<sequence>MKIDEGLFILFSASITSAARKQNKDMCLRSARLKEHEETNEIGINALNDDCLMHIMQYLPIVDRVRIERVSKRWQAISRDAWRGFKNLNFSNECWGFSTAKTLTKVDHVIIEKILKRCGKFLNLIWFSSDSNKKLNPNLLKNVAKFCPNVQHLDVWRICISPKSWKALCKSCNNLISFAASDCTDDELSLLFDNNKKLERLSVNNSEITGKCLRKLNCYSIESIMLVNCRNLKLDNFHVIRGFRNLKQLTLEEFYFQNVFAEDISSCYKSLKYLTLAYGYAESLHQIAKLINLRTLDLSNGPVDDELLVSIGVNCKLLKDVDITNCLQVTNTGLASIVSLPNLESLFVEDLNNVDDEVFRAMPTLRQLDCSGCTNMQDAGLIKLIERSENLEHVFLENCDYISNDLLEAAVKATKRRKNQVMLKLHVGDKNIRRLKASVISPFLPIFETIIDQSKRFYYTEHQSFVGSYPFVEVQKFTSP</sequence>
<organism evidence="3 4">
    <name type="scientific">Trichomalopsis sarcophagae</name>
    <dbReference type="NCBI Taxonomy" id="543379"/>
    <lineage>
        <taxon>Eukaryota</taxon>
        <taxon>Metazoa</taxon>
        <taxon>Ecdysozoa</taxon>
        <taxon>Arthropoda</taxon>
        <taxon>Hexapoda</taxon>
        <taxon>Insecta</taxon>
        <taxon>Pterygota</taxon>
        <taxon>Neoptera</taxon>
        <taxon>Endopterygota</taxon>
        <taxon>Hymenoptera</taxon>
        <taxon>Apocrita</taxon>
        <taxon>Proctotrupomorpha</taxon>
        <taxon>Chalcidoidea</taxon>
        <taxon>Pteromalidae</taxon>
        <taxon>Pteromalinae</taxon>
        <taxon>Trichomalopsis</taxon>
    </lineage>
</organism>
<evidence type="ECO:0000313" key="3">
    <source>
        <dbReference type="EMBL" id="OXU32298.1"/>
    </source>
</evidence>
<accession>A0A232FPC2</accession>
<gene>
    <name evidence="3" type="ORF">TSAR_008445</name>
</gene>
<dbReference type="InterPro" id="IPR001810">
    <property type="entry name" value="F-box_dom"/>
</dbReference>
<protein>
    <recommendedName>
        <fullName evidence="2">F-box domain-containing protein</fullName>
    </recommendedName>
</protein>
<dbReference type="PROSITE" id="PS50181">
    <property type="entry name" value="FBOX"/>
    <property type="match status" value="1"/>
</dbReference>
<evidence type="ECO:0000259" key="2">
    <source>
        <dbReference type="PROSITE" id="PS50181"/>
    </source>
</evidence>
<keyword evidence="4" id="KW-1185">Reference proteome</keyword>
<dbReference type="Gene3D" id="1.20.1280.50">
    <property type="match status" value="1"/>
</dbReference>
<dbReference type="EMBL" id="NNAY01000001">
    <property type="protein sequence ID" value="OXU32298.1"/>
    <property type="molecule type" value="Genomic_DNA"/>
</dbReference>
<proteinExistence type="predicted"/>
<keyword evidence="1" id="KW-0833">Ubl conjugation pathway</keyword>
<dbReference type="SMART" id="SM00256">
    <property type="entry name" value="FBOX"/>
    <property type="match status" value="1"/>
</dbReference>
<dbReference type="AlphaFoldDB" id="A0A232FPC2"/>
<evidence type="ECO:0000256" key="1">
    <source>
        <dbReference type="ARBA" id="ARBA00022786"/>
    </source>
</evidence>
<dbReference type="STRING" id="543379.A0A232FPC2"/>
<dbReference type="InterPro" id="IPR006553">
    <property type="entry name" value="Leu-rich_rpt_Cys-con_subtyp"/>
</dbReference>
<name>A0A232FPC2_9HYME</name>
<dbReference type="Proteomes" id="UP000215335">
    <property type="component" value="Unassembled WGS sequence"/>
</dbReference>
<dbReference type="OrthoDB" id="7695643at2759"/>
<dbReference type="InterPro" id="IPR036047">
    <property type="entry name" value="F-box-like_dom_sf"/>
</dbReference>
<evidence type="ECO:0000313" key="4">
    <source>
        <dbReference type="Proteomes" id="UP000215335"/>
    </source>
</evidence>
<comment type="caution">
    <text evidence="3">The sequence shown here is derived from an EMBL/GenBank/DDBJ whole genome shotgun (WGS) entry which is preliminary data.</text>
</comment>
<reference evidence="3 4" key="1">
    <citation type="journal article" date="2017" name="Curr. Biol.">
        <title>The Evolution of Venom by Co-option of Single-Copy Genes.</title>
        <authorList>
            <person name="Martinson E.O."/>
            <person name="Mrinalini"/>
            <person name="Kelkar Y.D."/>
            <person name="Chang C.H."/>
            <person name="Werren J.H."/>
        </authorList>
    </citation>
    <scope>NUCLEOTIDE SEQUENCE [LARGE SCALE GENOMIC DNA]</scope>
    <source>
        <strain evidence="3 4">Alberta</strain>
        <tissue evidence="3">Whole body</tissue>
    </source>
</reference>
<dbReference type="Pfam" id="PF00646">
    <property type="entry name" value="F-box"/>
    <property type="match status" value="1"/>
</dbReference>
<dbReference type="PANTHER" id="PTHR13318">
    <property type="entry name" value="PARTNER OF PAIRED, ISOFORM B-RELATED"/>
    <property type="match status" value="1"/>
</dbReference>
<dbReference type="GO" id="GO:0019005">
    <property type="term" value="C:SCF ubiquitin ligase complex"/>
    <property type="evidence" value="ECO:0007669"/>
    <property type="project" value="TreeGrafter"/>
</dbReference>
<dbReference type="SUPFAM" id="SSF52047">
    <property type="entry name" value="RNI-like"/>
    <property type="match status" value="1"/>
</dbReference>
<dbReference type="GO" id="GO:0031146">
    <property type="term" value="P:SCF-dependent proteasomal ubiquitin-dependent protein catabolic process"/>
    <property type="evidence" value="ECO:0007669"/>
    <property type="project" value="TreeGrafter"/>
</dbReference>
<dbReference type="InterPro" id="IPR032675">
    <property type="entry name" value="LRR_dom_sf"/>
</dbReference>
<dbReference type="SUPFAM" id="SSF81383">
    <property type="entry name" value="F-box domain"/>
    <property type="match status" value="1"/>
</dbReference>
<feature type="domain" description="F-box" evidence="2">
    <location>
        <begin position="41"/>
        <end position="88"/>
    </location>
</feature>